<keyword evidence="3" id="KW-0238">DNA-binding</keyword>
<protein>
    <submittedName>
        <fullName evidence="6">HTH-type transcriptional regulator PgrR</fullName>
    </submittedName>
</protein>
<evidence type="ECO:0000256" key="4">
    <source>
        <dbReference type="ARBA" id="ARBA00023163"/>
    </source>
</evidence>
<feature type="domain" description="HTH lysR-type" evidence="5">
    <location>
        <begin position="1"/>
        <end position="59"/>
    </location>
</feature>
<keyword evidence="7" id="KW-1185">Reference proteome</keyword>
<evidence type="ECO:0000313" key="6">
    <source>
        <dbReference type="EMBL" id="CAG4918336.1"/>
    </source>
</evidence>
<comment type="caution">
    <text evidence="6">The sequence shown here is derived from an EMBL/GenBank/DDBJ whole genome shotgun (WGS) entry which is preliminary data.</text>
</comment>
<dbReference type="EMBL" id="CAJQZC010000010">
    <property type="protein sequence ID" value="CAG4918336.1"/>
    <property type="molecule type" value="Genomic_DNA"/>
</dbReference>
<reference evidence="6" key="1">
    <citation type="submission" date="2021-04" db="EMBL/GenBank/DDBJ databases">
        <authorList>
            <person name="Vanwijnsberghe S."/>
        </authorList>
    </citation>
    <scope>NUCLEOTIDE SEQUENCE</scope>
    <source>
        <strain evidence="6">LMG 31841</strain>
    </source>
</reference>
<dbReference type="InterPro" id="IPR058163">
    <property type="entry name" value="LysR-type_TF_proteobact-type"/>
</dbReference>
<dbReference type="GO" id="GO:0043565">
    <property type="term" value="F:sequence-specific DNA binding"/>
    <property type="evidence" value="ECO:0007669"/>
    <property type="project" value="TreeGrafter"/>
</dbReference>
<proteinExistence type="inferred from homology"/>
<dbReference type="SUPFAM" id="SSF46785">
    <property type="entry name" value="Winged helix' DNA-binding domain"/>
    <property type="match status" value="1"/>
</dbReference>
<keyword evidence="4" id="KW-0804">Transcription</keyword>
<dbReference type="InterPro" id="IPR036388">
    <property type="entry name" value="WH-like_DNA-bd_sf"/>
</dbReference>
<dbReference type="GO" id="GO:0003700">
    <property type="term" value="F:DNA-binding transcription factor activity"/>
    <property type="evidence" value="ECO:0007669"/>
    <property type="project" value="InterPro"/>
</dbReference>
<dbReference type="GO" id="GO:0006351">
    <property type="term" value="P:DNA-templated transcription"/>
    <property type="evidence" value="ECO:0007669"/>
    <property type="project" value="TreeGrafter"/>
</dbReference>
<dbReference type="InterPro" id="IPR036390">
    <property type="entry name" value="WH_DNA-bd_sf"/>
</dbReference>
<evidence type="ECO:0000256" key="3">
    <source>
        <dbReference type="ARBA" id="ARBA00023125"/>
    </source>
</evidence>
<comment type="similarity">
    <text evidence="1">Belongs to the LysR transcriptional regulatory family.</text>
</comment>
<evidence type="ECO:0000259" key="5">
    <source>
        <dbReference type="PROSITE" id="PS50931"/>
    </source>
</evidence>
<dbReference type="CDD" id="cd08472">
    <property type="entry name" value="PBP2_CrgA_like_3"/>
    <property type="match status" value="1"/>
</dbReference>
<gene>
    <name evidence="6" type="primary">pgrR_12</name>
    <name evidence="6" type="ORF">LMG31841_04775</name>
</gene>
<dbReference type="InterPro" id="IPR000847">
    <property type="entry name" value="LysR_HTH_N"/>
</dbReference>
<dbReference type="PANTHER" id="PTHR30537">
    <property type="entry name" value="HTH-TYPE TRANSCRIPTIONAL REGULATOR"/>
    <property type="match status" value="1"/>
</dbReference>
<evidence type="ECO:0000256" key="2">
    <source>
        <dbReference type="ARBA" id="ARBA00023015"/>
    </source>
</evidence>
<dbReference type="PROSITE" id="PS50931">
    <property type="entry name" value="HTH_LYSR"/>
    <property type="match status" value="1"/>
</dbReference>
<dbReference type="SUPFAM" id="SSF53850">
    <property type="entry name" value="Periplasmic binding protein-like II"/>
    <property type="match status" value="1"/>
</dbReference>
<dbReference type="Gene3D" id="3.40.190.290">
    <property type="match status" value="1"/>
</dbReference>
<dbReference type="Proteomes" id="UP000789704">
    <property type="component" value="Unassembled WGS sequence"/>
</dbReference>
<evidence type="ECO:0000256" key="1">
    <source>
        <dbReference type="ARBA" id="ARBA00009437"/>
    </source>
</evidence>
<dbReference type="RefSeq" id="WP_228882329.1">
    <property type="nucleotide sequence ID" value="NZ_CAJQYX010000001.1"/>
</dbReference>
<keyword evidence="2" id="KW-0805">Transcription regulation</keyword>
<dbReference type="InterPro" id="IPR005119">
    <property type="entry name" value="LysR_subst-bd"/>
</dbReference>
<dbReference type="AlphaFoldDB" id="A0A9N8S1K9"/>
<sequence length="305" mass="33333">MDTLQAMRVFVRIVEAGSLTRAADSSGMSMPTVSKLLQTLEHHLGCKLLNRTTRKVSLTEDGHAYYQRCVAVISEIDDMEASLSQAKVAPKGRLKVNLPSALARHLLIPALPDFVALYPDIHVELGLTDRQVDVVGEGVDCVLRVGVLSDSGLVAKRVGSITTCVCGTPEYLARYGTPTTIADLDRHVGINYVSKATGRSQMWEFFVDGETTSVAMRGPVSVNDADAYMACVLAGLGLGKTGRYMIEPYLRDGHLKEVLQPFKAIPRPVSILYVPNRHQTQKLKVFIEWITALFAQHPGLQGKVS</sequence>
<accession>A0A9N8S1K9</accession>
<name>A0A9N8S1K9_9BURK</name>
<dbReference type="PANTHER" id="PTHR30537:SF72">
    <property type="entry name" value="LYSR FAMILY TRANSCRIPTIONAL REGULATOR"/>
    <property type="match status" value="1"/>
</dbReference>
<organism evidence="6 7">
    <name type="scientific">Paraburkholderia saeva</name>
    <dbReference type="NCBI Taxonomy" id="2777537"/>
    <lineage>
        <taxon>Bacteria</taxon>
        <taxon>Pseudomonadati</taxon>
        <taxon>Pseudomonadota</taxon>
        <taxon>Betaproteobacteria</taxon>
        <taxon>Burkholderiales</taxon>
        <taxon>Burkholderiaceae</taxon>
        <taxon>Paraburkholderia</taxon>
    </lineage>
</organism>
<dbReference type="Pfam" id="PF03466">
    <property type="entry name" value="LysR_substrate"/>
    <property type="match status" value="1"/>
</dbReference>
<dbReference type="Pfam" id="PF00126">
    <property type="entry name" value="HTH_1"/>
    <property type="match status" value="1"/>
</dbReference>
<dbReference type="FunFam" id="1.10.10.10:FF:000001">
    <property type="entry name" value="LysR family transcriptional regulator"/>
    <property type="match status" value="1"/>
</dbReference>
<dbReference type="Gene3D" id="1.10.10.10">
    <property type="entry name" value="Winged helix-like DNA-binding domain superfamily/Winged helix DNA-binding domain"/>
    <property type="match status" value="1"/>
</dbReference>
<evidence type="ECO:0000313" key="7">
    <source>
        <dbReference type="Proteomes" id="UP000789704"/>
    </source>
</evidence>